<evidence type="ECO:0000256" key="2">
    <source>
        <dbReference type="ARBA" id="ARBA00007663"/>
    </source>
</evidence>
<dbReference type="GO" id="GO:0061710">
    <property type="term" value="F:L-threonylcarbamoyladenylate synthase"/>
    <property type="evidence" value="ECO:0007669"/>
    <property type="project" value="UniProtKB-EC"/>
</dbReference>
<keyword evidence="7 13" id="KW-0819">tRNA processing</keyword>
<evidence type="ECO:0000256" key="13">
    <source>
        <dbReference type="PIRNR" id="PIRNR004930"/>
    </source>
</evidence>
<evidence type="ECO:0000259" key="15">
    <source>
        <dbReference type="PROSITE" id="PS51163"/>
    </source>
</evidence>
<dbReference type="InterPro" id="IPR017945">
    <property type="entry name" value="DHBP_synth_RibB-like_a/b_dom"/>
</dbReference>
<dbReference type="Gene3D" id="3.90.870.10">
    <property type="entry name" value="DHBP synthase"/>
    <property type="match status" value="1"/>
</dbReference>
<dbReference type="Pfam" id="PF01300">
    <property type="entry name" value="Sua5_yciO_yrdC"/>
    <property type="match status" value="1"/>
</dbReference>
<feature type="domain" description="YrdC-like" evidence="15">
    <location>
        <begin position="2"/>
        <end position="191"/>
    </location>
</feature>
<dbReference type="GO" id="GO:0008033">
    <property type="term" value="P:tRNA processing"/>
    <property type="evidence" value="ECO:0007669"/>
    <property type="project" value="UniProtKB-KW"/>
</dbReference>
<name>A0A6M4GPK3_9PROT</name>
<comment type="function">
    <text evidence="13">Required for the formation of a threonylcarbamoyl group on adenosine at position 37 (t(6)A37) in tRNAs that read codons beginning with adenine.</text>
</comment>
<feature type="binding site" evidence="14">
    <location>
        <position position="144"/>
    </location>
    <ligand>
        <name>ATP</name>
        <dbReference type="ChEBI" id="CHEBI:30616"/>
    </ligand>
</feature>
<evidence type="ECO:0000256" key="3">
    <source>
        <dbReference type="ARBA" id="ARBA00012584"/>
    </source>
</evidence>
<gene>
    <name evidence="16" type="primary">ywlC</name>
    <name evidence="16" type="ORF">DSM104443_00158</name>
</gene>
<dbReference type="AlphaFoldDB" id="A0A6M4GPK3"/>
<evidence type="ECO:0000256" key="4">
    <source>
        <dbReference type="ARBA" id="ARBA00015492"/>
    </source>
</evidence>
<dbReference type="GO" id="GO:0005737">
    <property type="term" value="C:cytoplasm"/>
    <property type="evidence" value="ECO:0007669"/>
    <property type="project" value="UniProtKB-SubCell"/>
</dbReference>
<feature type="binding site" evidence="14">
    <location>
        <position position="173"/>
    </location>
    <ligand>
        <name>L-threonine</name>
        <dbReference type="ChEBI" id="CHEBI:57926"/>
    </ligand>
</feature>
<feature type="binding site" evidence="14">
    <location>
        <position position="136"/>
    </location>
    <ligand>
        <name>ATP</name>
        <dbReference type="ChEBI" id="CHEBI:30616"/>
    </ligand>
</feature>
<evidence type="ECO:0000256" key="10">
    <source>
        <dbReference type="ARBA" id="ARBA00022840"/>
    </source>
</evidence>
<dbReference type="InterPro" id="IPR050156">
    <property type="entry name" value="TC-AMP_synthase_SUA5"/>
</dbReference>
<organism evidence="16 17">
    <name type="scientific">Usitatibacter rugosus</name>
    <dbReference type="NCBI Taxonomy" id="2732067"/>
    <lineage>
        <taxon>Bacteria</taxon>
        <taxon>Pseudomonadati</taxon>
        <taxon>Pseudomonadota</taxon>
        <taxon>Betaproteobacteria</taxon>
        <taxon>Nitrosomonadales</taxon>
        <taxon>Usitatibacteraceae</taxon>
        <taxon>Usitatibacter</taxon>
    </lineage>
</organism>
<evidence type="ECO:0000256" key="12">
    <source>
        <dbReference type="ARBA" id="ARBA00048366"/>
    </source>
</evidence>
<evidence type="ECO:0000256" key="1">
    <source>
        <dbReference type="ARBA" id="ARBA00004496"/>
    </source>
</evidence>
<dbReference type="Gene3D" id="3.40.50.11030">
    <property type="entry name" value="Threonylcarbamoyl-AMP synthase, C-terminal domain"/>
    <property type="match status" value="1"/>
</dbReference>
<evidence type="ECO:0000256" key="6">
    <source>
        <dbReference type="ARBA" id="ARBA00022679"/>
    </source>
</evidence>
<protein>
    <recommendedName>
        <fullName evidence="4 13">Threonylcarbamoyl-AMP synthase</fullName>
        <shortName evidence="13">TC-AMP synthase</shortName>
        <ecNumber evidence="3 13">2.7.7.87</ecNumber>
    </recommendedName>
    <alternativeName>
        <fullName evidence="11 13">L-threonylcarbamoyladenylate synthase</fullName>
    </alternativeName>
</protein>
<dbReference type="PANTHER" id="PTHR17490">
    <property type="entry name" value="SUA5"/>
    <property type="match status" value="1"/>
</dbReference>
<dbReference type="GO" id="GO:0000049">
    <property type="term" value="F:tRNA binding"/>
    <property type="evidence" value="ECO:0007669"/>
    <property type="project" value="TreeGrafter"/>
</dbReference>
<feature type="binding site" evidence="14">
    <location>
        <position position="56"/>
    </location>
    <ligand>
        <name>L-threonine</name>
        <dbReference type="ChEBI" id="CHEBI:57926"/>
    </ligand>
</feature>
<keyword evidence="17" id="KW-1185">Reference proteome</keyword>
<evidence type="ECO:0000256" key="11">
    <source>
        <dbReference type="ARBA" id="ARBA00029774"/>
    </source>
</evidence>
<dbReference type="PIRSF" id="PIRSF004930">
    <property type="entry name" value="Tln_factor_SUA5"/>
    <property type="match status" value="1"/>
</dbReference>
<keyword evidence="5 13" id="KW-0963">Cytoplasm</keyword>
<feature type="binding site" evidence="14">
    <location>
        <position position="134"/>
    </location>
    <ligand>
        <name>L-threonine</name>
        <dbReference type="ChEBI" id="CHEBI:57926"/>
    </ligand>
</feature>
<evidence type="ECO:0000256" key="14">
    <source>
        <dbReference type="PIRSR" id="PIRSR004930-1"/>
    </source>
</evidence>
<dbReference type="NCBIfam" id="TIGR00057">
    <property type="entry name" value="L-threonylcarbamoyladenylate synthase"/>
    <property type="match status" value="1"/>
</dbReference>
<dbReference type="GO" id="GO:0006450">
    <property type="term" value="P:regulation of translational fidelity"/>
    <property type="evidence" value="ECO:0007669"/>
    <property type="project" value="TreeGrafter"/>
</dbReference>
<dbReference type="RefSeq" id="WP_171088820.1">
    <property type="nucleotide sequence ID" value="NZ_CP053069.1"/>
</dbReference>
<dbReference type="GO" id="GO:0005524">
    <property type="term" value="F:ATP binding"/>
    <property type="evidence" value="ECO:0007669"/>
    <property type="project" value="UniProtKB-UniRule"/>
</dbReference>
<comment type="catalytic activity">
    <reaction evidence="12 13">
        <text>L-threonine + hydrogencarbonate + ATP = L-threonylcarbamoyladenylate + diphosphate + H2O</text>
        <dbReference type="Rhea" id="RHEA:36407"/>
        <dbReference type="ChEBI" id="CHEBI:15377"/>
        <dbReference type="ChEBI" id="CHEBI:17544"/>
        <dbReference type="ChEBI" id="CHEBI:30616"/>
        <dbReference type="ChEBI" id="CHEBI:33019"/>
        <dbReference type="ChEBI" id="CHEBI:57926"/>
        <dbReference type="ChEBI" id="CHEBI:73682"/>
        <dbReference type="EC" id="2.7.7.87"/>
    </reaction>
</comment>
<dbReference type="InterPro" id="IPR010923">
    <property type="entry name" value="T(6)A37_SUA5"/>
</dbReference>
<proteinExistence type="inferred from homology"/>
<sequence>MTDSVAAAAARLAAGELVAFPTETVYGLGADAANPKAVAKIFALKGRPADHPVIVHVADAEALDDWARDVPEGARKAAAAFWPGPLTLILRKAAHVSPAVTGGQDSVGLRCPSHPVAQELLRAFAKMGSGAIAAPSANKFGHVSPTTAQHVRDEFGPDLLILDGGACDVGIESTIVDLSRGTPVLLRPGAITREQLAHALGVEPRAPDADAPRASGTLASHYAPRTPLELVAEAQLELRVRELATAGKRVAVLARGPARASAAFVWQAAAENPAAYAHDLYAYLRSLDSSGADIIAVEAPPADLAWDAVNDRLGRASKAVNESDEP</sequence>
<dbReference type="FunFam" id="3.90.870.10:FF:000009">
    <property type="entry name" value="Threonylcarbamoyl-AMP synthase, putative"/>
    <property type="match status" value="1"/>
</dbReference>
<dbReference type="InterPro" id="IPR005145">
    <property type="entry name" value="Sua5_C"/>
</dbReference>
<feature type="binding site" evidence="14">
    <location>
        <position position="187"/>
    </location>
    <ligand>
        <name>ATP</name>
        <dbReference type="ChEBI" id="CHEBI:30616"/>
    </ligand>
</feature>
<dbReference type="GO" id="GO:0003725">
    <property type="term" value="F:double-stranded RNA binding"/>
    <property type="evidence" value="ECO:0007669"/>
    <property type="project" value="UniProtKB-UniRule"/>
</dbReference>
<dbReference type="EMBL" id="CP053069">
    <property type="protein sequence ID" value="QJR09122.1"/>
    <property type="molecule type" value="Genomic_DNA"/>
</dbReference>
<reference evidence="16 17" key="1">
    <citation type="submission" date="2020-04" db="EMBL/GenBank/DDBJ databases">
        <title>Usitatibacter rugosus gen. nov., sp. nov. and Usitatibacter palustris sp. nov., novel members of Usitatibacteraceae fam. nov. within the order Nitrosomonadales isolated from soil.</title>
        <authorList>
            <person name="Huber K.J."/>
            <person name="Neumann-Schaal M."/>
            <person name="Geppert A."/>
            <person name="Luckner M."/>
            <person name="Wanner G."/>
            <person name="Overmann J."/>
        </authorList>
    </citation>
    <scope>NUCLEOTIDE SEQUENCE [LARGE SCALE GENOMIC DNA]</scope>
    <source>
        <strain evidence="16 17">0125_3</strain>
    </source>
</reference>
<feature type="binding site" evidence="14">
    <location>
        <position position="24"/>
    </location>
    <ligand>
        <name>L-threonine</name>
        <dbReference type="ChEBI" id="CHEBI:57926"/>
    </ligand>
</feature>
<evidence type="ECO:0000256" key="8">
    <source>
        <dbReference type="ARBA" id="ARBA00022695"/>
    </source>
</evidence>
<dbReference type="InterPro" id="IPR006070">
    <property type="entry name" value="Sua5-like_dom"/>
</dbReference>
<dbReference type="Pfam" id="PF03481">
    <property type="entry name" value="Sua5_C"/>
    <property type="match status" value="1"/>
</dbReference>
<evidence type="ECO:0000313" key="16">
    <source>
        <dbReference type="EMBL" id="QJR09122.1"/>
    </source>
</evidence>
<feature type="binding site" evidence="14">
    <location>
        <position position="47"/>
    </location>
    <ligand>
        <name>ATP</name>
        <dbReference type="ChEBI" id="CHEBI:30616"/>
    </ligand>
</feature>
<keyword evidence="8 13" id="KW-0548">Nucleotidyltransferase</keyword>
<accession>A0A6M4GPK3</accession>
<dbReference type="SUPFAM" id="SSF55821">
    <property type="entry name" value="YrdC/RibB"/>
    <property type="match status" value="1"/>
</dbReference>
<keyword evidence="6 13" id="KW-0808">Transferase</keyword>
<dbReference type="PANTHER" id="PTHR17490:SF16">
    <property type="entry name" value="THREONYLCARBAMOYL-AMP SYNTHASE"/>
    <property type="match status" value="1"/>
</dbReference>
<dbReference type="InterPro" id="IPR038385">
    <property type="entry name" value="Sua5/YwlC_C"/>
</dbReference>
<dbReference type="EC" id="2.7.7.87" evidence="3 13"/>
<dbReference type="Proteomes" id="UP000501534">
    <property type="component" value="Chromosome"/>
</dbReference>
<dbReference type="PROSITE" id="PS51163">
    <property type="entry name" value="YRDC"/>
    <property type="match status" value="1"/>
</dbReference>
<evidence type="ECO:0000256" key="5">
    <source>
        <dbReference type="ARBA" id="ARBA00022490"/>
    </source>
</evidence>
<evidence type="ECO:0000256" key="7">
    <source>
        <dbReference type="ARBA" id="ARBA00022694"/>
    </source>
</evidence>
<evidence type="ECO:0000313" key="17">
    <source>
        <dbReference type="Proteomes" id="UP000501534"/>
    </source>
</evidence>
<feature type="binding site" evidence="14">
    <location>
        <position position="110"/>
    </location>
    <ligand>
        <name>L-threonine</name>
        <dbReference type="ChEBI" id="CHEBI:57926"/>
    </ligand>
</feature>
<keyword evidence="9 13" id="KW-0547">Nucleotide-binding</keyword>
<comment type="similarity">
    <text evidence="2 13">Belongs to the SUA5 family.</text>
</comment>
<evidence type="ECO:0000256" key="9">
    <source>
        <dbReference type="ARBA" id="ARBA00022741"/>
    </source>
</evidence>
<comment type="subcellular location">
    <subcellularLocation>
        <location evidence="1 13">Cytoplasm</location>
    </subcellularLocation>
</comment>
<dbReference type="KEGG" id="uru:DSM104443_00158"/>
<feature type="binding site" evidence="14">
    <location>
        <position position="222"/>
    </location>
    <ligand>
        <name>ATP</name>
        <dbReference type="ChEBI" id="CHEBI:30616"/>
    </ligand>
</feature>
<keyword evidence="10 13" id="KW-0067">ATP-binding</keyword>